<organism evidence="3 4">
    <name type="scientific">Flavobacterium terrae</name>
    <dbReference type="NCBI Taxonomy" id="415425"/>
    <lineage>
        <taxon>Bacteria</taxon>
        <taxon>Pseudomonadati</taxon>
        <taxon>Bacteroidota</taxon>
        <taxon>Flavobacteriia</taxon>
        <taxon>Flavobacteriales</taxon>
        <taxon>Flavobacteriaceae</taxon>
        <taxon>Flavobacterium</taxon>
    </lineage>
</organism>
<keyword evidence="1" id="KW-0472">Membrane</keyword>
<dbReference type="AlphaFoldDB" id="A0A1M6DMJ8"/>
<accession>A0A1M6DMJ8</accession>
<keyword evidence="1" id="KW-1133">Transmembrane helix</keyword>
<evidence type="ECO:0000259" key="2">
    <source>
        <dbReference type="Pfam" id="PF14317"/>
    </source>
</evidence>
<proteinExistence type="predicted"/>
<dbReference type="EMBL" id="FQZI01000002">
    <property type="protein sequence ID" value="SHI74361.1"/>
    <property type="molecule type" value="Genomic_DNA"/>
</dbReference>
<keyword evidence="1" id="KW-0812">Transmembrane</keyword>
<sequence length="174" mass="20707">MSGEIVINQSLDADQIVKANVLVIITSKLKYFIFLIAFVVIFNFTMNIINPYNINNNSQIDLKEFLPILIIILVPYFIWNSLKKSARKAHSDKRRFFENVNYVFNMNEFKIEGENFKNVYNWNELKKVKETKNWFLIYTNEYQAIALDKNQQEKRKIEEIRSLINSLNIQKSLK</sequence>
<evidence type="ECO:0000256" key="1">
    <source>
        <dbReference type="SAM" id="Phobius"/>
    </source>
</evidence>
<dbReference type="InterPro" id="IPR025588">
    <property type="entry name" value="YcxB-like_C"/>
</dbReference>
<name>A0A1M6DMJ8_9FLAO</name>
<protein>
    <submittedName>
        <fullName evidence="3">YcxB-like protein</fullName>
    </submittedName>
</protein>
<gene>
    <name evidence="3" type="ORF">SAMN05444363_1531</name>
</gene>
<dbReference type="RefSeq" id="WP_084127130.1">
    <property type="nucleotide sequence ID" value="NZ_FQZI01000002.1"/>
</dbReference>
<feature type="domain" description="YcxB-like C-terminal" evidence="2">
    <location>
        <begin position="104"/>
        <end position="163"/>
    </location>
</feature>
<keyword evidence="4" id="KW-1185">Reference proteome</keyword>
<feature type="transmembrane region" description="Helical" evidence="1">
    <location>
        <begin position="65"/>
        <end position="82"/>
    </location>
</feature>
<dbReference type="OrthoDB" id="1249483at2"/>
<dbReference type="STRING" id="415425.SAMN05444363_1531"/>
<feature type="transmembrane region" description="Helical" evidence="1">
    <location>
        <begin position="31"/>
        <end position="53"/>
    </location>
</feature>
<dbReference type="Pfam" id="PF14317">
    <property type="entry name" value="YcxB"/>
    <property type="match status" value="1"/>
</dbReference>
<reference evidence="4" key="1">
    <citation type="submission" date="2016-11" db="EMBL/GenBank/DDBJ databases">
        <authorList>
            <person name="Varghese N."/>
            <person name="Submissions S."/>
        </authorList>
    </citation>
    <scope>NUCLEOTIDE SEQUENCE [LARGE SCALE GENOMIC DNA]</scope>
    <source>
        <strain evidence="4">DSM 18829</strain>
    </source>
</reference>
<dbReference type="Proteomes" id="UP000184488">
    <property type="component" value="Unassembled WGS sequence"/>
</dbReference>
<evidence type="ECO:0000313" key="4">
    <source>
        <dbReference type="Proteomes" id="UP000184488"/>
    </source>
</evidence>
<evidence type="ECO:0000313" key="3">
    <source>
        <dbReference type="EMBL" id="SHI74361.1"/>
    </source>
</evidence>